<gene>
    <name evidence="2" type="ORF">PXEA_LOCUS34654</name>
</gene>
<dbReference type="OrthoDB" id="6846267at2759"/>
<evidence type="ECO:0000313" key="2">
    <source>
        <dbReference type="EMBL" id="VEL41214.1"/>
    </source>
</evidence>
<dbReference type="EMBL" id="CAAALY010268393">
    <property type="protein sequence ID" value="VEL41214.1"/>
    <property type="molecule type" value="Genomic_DNA"/>
</dbReference>
<protein>
    <submittedName>
        <fullName evidence="2">Uncharacterized protein</fullName>
    </submittedName>
</protein>
<evidence type="ECO:0000256" key="1">
    <source>
        <dbReference type="SAM" id="Phobius"/>
    </source>
</evidence>
<reference evidence="2" key="1">
    <citation type="submission" date="2018-11" db="EMBL/GenBank/DDBJ databases">
        <authorList>
            <consortium name="Pathogen Informatics"/>
        </authorList>
    </citation>
    <scope>NUCLEOTIDE SEQUENCE</scope>
</reference>
<organism evidence="2 3">
    <name type="scientific">Protopolystoma xenopodis</name>
    <dbReference type="NCBI Taxonomy" id="117903"/>
    <lineage>
        <taxon>Eukaryota</taxon>
        <taxon>Metazoa</taxon>
        <taxon>Spiralia</taxon>
        <taxon>Lophotrochozoa</taxon>
        <taxon>Platyhelminthes</taxon>
        <taxon>Monogenea</taxon>
        <taxon>Polyopisthocotylea</taxon>
        <taxon>Polystomatidea</taxon>
        <taxon>Polystomatidae</taxon>
        <taxon>Protopolystoma</taxon>
    </lineage>
</organism>
<name>A0A448XNY3_9PLAT</name>
<dbReference type="AlphaFoldDB" id="A0A448XNY3"/>
<keyword evidence="1" id="KW-0472">Membrane</keyword>
<sequence>MTTFPQYYIPIYEVKFATIVLGGLLALAIAGLIALSVLLSRRPQPEEFRREIRLAAPGAAPGSLFQQAFK</sequence>
<proteinExistence type="predicted"/>
<dbReference type="Proteomes" id="UP000784294">
    <property type="component" value="Unassembled WGS sequence"/>
</dbReference>
<accession>A0A448XNY3</accession>
<keyword evidence="1" id="KW-0812">Transmembrane</keyword>
<keyword evidence="3" id="KW-1185">Reference proteome</keyword>
<feature type="transmembrane region" description="Helical" evidence="1">
    <location>
        <begin position="16"/>
        <end position="40"/>
    </location>
</feature>
<keyword evidence="1" id="KW-1133">Transmembrane helix</keyword>
<evidence type="ECO:0000313" key="3">
    <source>
        <dbReference type="Proteomes" id="UP000784294"/>
    </source>
</evidence>
<feature type="non-terminal residue" evidence="2">
    <location>
        <position position="1"/>
    </location>
</feature>
<comment type="caution">
    <text evidence="2">The sequence shown here is derived from an EMBL/GenBank/DDBJ whole genome shotgun (WGS) entry which is preliminary data.</text>
</comment>